<accession>A0A0A1SX30</accession>
<feature type="signal peptide" evidence="2">
    <location>
        <begin position="1"/>
        <end position="15"/>
    </location>
</feature>
<feature type="region of interest" description="Disordered" evidence="1">
    <location>
        <begin position="421"/>
        <end position="443"/>
    </location>
</feature>
<dbReference type="AlphaFoldDB" id="A0A0A1SX30"/>
<feature type="domain" description="DUF7371" evidence="3">
    <location>
        <begin position="669"/>
        <end position="859"/>
    </location>
</feature>
<evidence type="ECO:0000256" key="1">
    <source>
        <dbReference type="SAM" id="MobiDB-lite"/>
    </source>
</evidence>
<proteinExistence type="predicted"/>
<evidence type="ECO:0000313" key="4">
    <source>
        <dbReference type="EMBL" id="CEJ82891.1"/>
    </source>
</evidence>
<protein>
    <recommendedName>
        <fullName evidence="3">DUF7371 domain-containing protein</fullName>
    </recommendedName>
</protein>
<dbReference type="Pfam" id="PF24086">
    <property type="entry name" value="DUF7371"/>
    <property type="match status" value="1"/>
</dbReference>
<organism evidence="4 5">
    <name type="scientific">[Torrubiella] hemipterigena</name>
    <dbReference type="NCBI Taxonomy" id="1531966"/>
    <lineage>
        <taxon>Eukaryota</taxon>
        <taxon>Fungi</taxon>
        <taxon>Dikarya</taxon>
        <taxon>Ascomycota</taxon>
        <taxon>Pezizomycotina</taxon>
        <taxon>Sordariomycetes</taxon>
        <taxon>Hypocreomycetidae</taxon>
        <taxon>Hypocreales</taxon>
        <taxon>Clavicipitaceae</taxon>
        <taxon>Clavicipitaceae incertae sedis</taxon>
        <taxon>'Torrubiella' clade</taxon>
    </lineage>
</organism>
<reference evidence="4 5" key="1">
    <citation type="journal article" date="2015" name="Genome Announc.">
        <title>Draft Genome Sequence and Gene Annotation of the Entomopathogenic Fungus Verticillium hemipterigenum.</title>
        <authorList>
            <person name="Horn F."/>
            <person name="Habel A."/>
            <person name="Scharf D.H."/>
            <person name="Dworschak J."/>
            <person name="Brakhage A.A."/>
            <person name="Guthke R."/>
            <person name="Hertweck C."/>
            <person name="Linde J."/>
        </authorList>
    </citation>
    <scope>NUCLEOTIDE SEQUENCE [LARGE SCALE GENOMIC DNA]</scope>
</reference>
<sequence>MKVLFMSGLLGLALAAQNKRLANGNSALAASTSLDASFCVPEATKTVFVTVYPPCPLPEDSSVSAQIHHSVTQFTTITISDLWPQETSTWKVDPVSSAQDQPPEYGGNSELVSSAKGLTTSYSVVTDTSMQWVSHSTGISRVTRLSTRTITMTISPPETGPVASSQILPTGGPSGTVAEVTDGTNPATACHTYTVVGQDGQTSTLTVTLAGSGPTAQSTFNTQESSSPMSAGSSDGSPSQGSGLTTEVSINVIGTDGSATPTIATVVVGSQILVTGAPENTAVATANLPSIFQSIETSTDSLVSPPEYNSNVQHGYSTPIGGESTVAAVTTADGPPAYGYGLTSSAGNLPPYVQLSTAPGDWASSLLSDSLPTAVPTPTPCNTTMLRTSTWINVIPEALTTYTLQFPMTTLVTVTVPPLLPFGKKAKRQGPPESGTLSDNTTDFTTKTLVGNTSVQASLSSLLGKTEPPSSTVSPTLSPNVTIETVATSTPTAESSLVTSSPIETSVFSSPTANLSSSAVNTSSPVLSWSIPLPPVPVDTSSMEPTSLTTPSSEVPSVTSTPEMTFPSFSIPSNTTEQATETSTPTDWVTHTLSPNSTILTSMLPISTSTPVETPLTTPESTILSIITSTPTVSPVSITPVPSFTTPNTTTPTSTVQVFPSVCPFGGRVGNTTINFDNLEAGPLLNPTEDLWFSEGFLIAPPSSPPFNPYIPSSGGNMVEFVPPALSPVLHPAGSGDVAEIGVGPNYANPCYKIDLFSANLGCAAEGAEKWCEFEVSAYTHDAASATESSIAWSEIKRVPACPNFPSGTCSLTPVEFVGYTNITSVLIRLRVGLDLRTWWGDDFKFGWTDNSCEASACRVHGTGRKAKREVIDKAVRDGVWQWTPYGLQKLDTDYIFAASV</sequence>
<evidence type="ECO:0000259" key="3">
    <source>
        <dbReference type="Pfam" id="PF24086"/>
    </source>
</evidence>
<feature type="compositionally biased region" description="Polar residues" evidence="1">
    <location>
        <begin position="91"/>
        <end position="100"/>
    </location>
</feature>
<dbReference type="HOGENOM" id="CLU_006724_0_0_1"/>
<evidence type="ECO:0000313" key="5">
    <source>
        <dbReference type="Proteomes" id="UP000039046"/>
    </source>
</evidence>
<dbReference type="OrthoDB" id="5385013at2759"/>
<keyword evidence="5" id="KW-1185">Reference proteome</keyword>
<feature type="chain" id="PRO_5012610371" description="DUF7371 domain-containing protein" evidence="2">
    <location>
        <begin position="16"/>
        <end position="901"/>
    </location>
</feature>
<gene>
    <name evidence="4" type="ORF">VHEMI02932</name>
</gene>
<feature type="compositionally biased region" description="Low complexity" evidence="1">
    <location>
        <begin position="225"/>
        <end position="243"/>
    </location>
</feature>
<feature type="compositionally biased region" description="Low complexity" evidence="1">
    <location>
        <begin position="540"/>
        <end position="562"/>
    </location>
</feature>
<dbReference type="InterPro" id="IPR055795">
    <property type="entry name" value="DUF7371"/>
</dbReference>
<dbReference type="STRING" id="1531966.A0A0A1SX30"/>
<keyword evidence="2" id="KW-0732">Signal</keyword>
<feature type="compositionally biased region" description="Polar residues" evidence="1">
    <location>
        <begin position="214"/>
        <end position="224"/>
    </location>
</feature>
<dbReference type="Proteomes" id="UP000039046">
    <property type="component" value="Unassembled WGS sequence"/>
</dbReference>
<evidence type="ECO:0000256" key="2">
    <source>
        <dbReference type="SAM" id="SignalP"/>
    </source>
</evidence>
<feature type="region of interest" description="Disordered" evidence="1">
    <location>
        <begin position="539"/>
        <end position="562"/>
    </location>
</feature>
<feature type="region of interest" description="Disordered" evidence="1">
    <location>
        <begin position="214"/>
        <end position="245"/>
    </location>
</feature>
<name>A0A0A1SX30_9HYPO</name>
<dbReference type="EMBL" id="CDHN01000001">
    <property type="protein sequence ID" value="CEJ82891.1"/>
    <property type="molecule type" value="Genomic_DNA"/>
</dbReference>
<feature type="region of interest" description="Disordered" evidence="1">
    <location>
        <begin position="91"/>
        <end position="111"/>
    </location>
</feature>